<feature type="domain" description="Transcription factor LuxR-like autoinducer-binding" evidence="4">
    <location>
        <begin position="3"/>
        <end position="130"/>
    </location>
</feature>
<dbReference type="EMBL" id="CACVAV010000047">
    <property type="protein sequence ID" value="CAA6802789.1"/>
    <property type="molecule type" value="Genomic_DNA"/>
</dbReference>
<dbReference type="GO" id="GO:0003677">
    <property type="term" value="F:DNA binding"/>
    <property type="evidence" value="ECO:0007669"/>
    <property type="project" value="UniProtKB-KW"/>
</dbReference>
<keyword evidence="2" id="KW-0238">DNA-binding</keyword>
<gene>
    <name evidence="5" type="ORF">HELGO_WM72875</name>
</gene>
<dbReference type="InterPro" id="IPR005143">
    <property type="entry name" value="TF_LuxR_autoind-bd_dom"/>
</dbReference>
<name>A0A6S6SDK8_9GAMM</name>
<reference evidence="5" key="1">
    <citation type="submission" date="2020-01" db="EMBL/GenBank/DDBJ databases">
        <authorList>
            <person name="Meier V. D."/>
            <person name="Meier V D."/>
        </authorList>
    </citation>
    <scope>NUCLEOTIDE SEQUENCE</scope>
    <source>
        <strain evidence="5">HLG_WM_MAG_08</strain>
    </source>
</reference>
<dbReference type="InterPro" id="IPR036693">
    <property type="entry name" value="TF_LuxR_autoind-bd_dom_sf"/>
</dbReference>
<sequence>LALGYSGVLYGFAPKLFATDSLFNSPMYRACGLYSDEFLQYYNDQNLVQHDFTVKSILSNCMDELDWNDAKHRQKLTCKEKNVLDISRHYGLKNGISLPLMNNANGFAGISVCSDQERPEFETLNEKALPVLRQYSQVFNGHIWAHHRTQLGRLSSEVVLSKLSPVEMELLRHLPSGEMLKVIYSKMNKTPGYGDNILGRLRDKMGGVSTNRLIYYASLLVANEYI</sequence>
<evidence type="ECO:0000256" key="1">
    <source>
        <dbReference type="ARBA" id="ARBA00023015"/>
    </source>
</evidence>
<evidence type="ECO:0000313" key="5">
    <source>
        <dbReference type="EMBL" id="CAA6802789.1"/>
    </source>
</evidence>
<evidence type="ECO:0000259" key="4">
    <source>
        <dbReference type="Pfam" id="PF03472"/>
    </source>
</evidence>
<keyword evidence="3" id="KW-0804">Transcription</keyword>
<dbReference type="SUPFAM" id="SSF75516">
    <property type="entry name" value="Pheromone-binding domain of LuxR-like quorum-sensing transcription factors"/>
    <property type="match status" value="1"/>
</dbReference>
<evidence type="ECO:0000256" key="3">
    <source>
        <dbReference type="ARBA" id="ARBA00023163"/>
    </source>
</evidence>
<dbReference type="AlphaFoldDB" id="A0A6S6SDK8"/>
<proteinExistence type="predicted"/>
<dbReference type="Gene3D" id="3.30.450.80">
    <property type="entry name" value="Transcription factor LuxR-like, autoinducer-binding domain"/>
    <property type="match status" value="1"/>
</dbReference>
<protein>
    <recommendedName>
        <fullName evidence="4">Transcription factor LuxR-like autoinducer-binding domain-containing protein</fullName>
    </recommendedName>
</protein>
<keyword evidence="1" id="KW-0805">Transcription regulation</keyword>
<feature type="non-terminal residue" evidence="5">
    <location>
        <position position="1"/>
    </location>
</feature>
<organism evidence="5">
    <name type="scientific">uncultured Thiotrichaceae bacterium</name>
    <dbReference type="NCBI Taxonomy" id="298394"/>
    <lineage>
        <taxon>Bacteria</taxon>
        <taxon>Pseudomonadati</taxon>
        <taxon>Pseudomonadota</taxon>
        <taxon>Gammaproteobacteria</taxon>
        <taxon>Thiotrichales</taxon>
        <taxon>Thiotrichaceae</taxon>
        <taxon>environmental samples</taxon>
    </lineage>
</organism>
<accession>A0A6S6SDK8</accession>
<dbReference type="Pfam" id="PF03472">
    <property type="entry name" value="Autoind_bind"/>
    <property type="match status" value="1"/>
</dbReference>
<evidence type="ECO:0000256" key="2">
    <source>
        <dbReference type="ARBA" id="ARBA00023125"/>
    </source>
</evidence>